<organism evidence="1 2">
    <name type="scientific">Henosepilachna vigintioctopunctata</name>
    <dbReference type="NCBI Taxonomy" id="420089"/>
    <lineage>
        <taxon>Eukaryota</taxon>
        <taxon>Metazoa</taxon>
        <taxon>Ecdysozoa</taxon>
        <taxon>Arthropoda</taxon>
        <taxon>Hexapoda</taxon>
        <taxon>Insecta</taxon>
        <taxon>Pterygota</taxon>
        <taxon>Neoptera</taxon>
        <taxon>Endopterygota</taxon>
        <taxon>Coleoptera</taxon>
        <taxon>Polyphaga</taxon>
        <taxon>Cucujiformia</taxon>
        <taxon>Coccinelloidea</taxon>
        <taxon>Coccinellidae</taxon>
        <taxon>Epilachninae</taxon>
        <taxon>Epilachnini</taxon>
        <taxon>Henosepilachna</taxon>
    </lineage>
</organism>
<proteinExistence type="predicted"/>
<reference evidence="1 2" key="1">
    <citation type="submission" date="2023-03" db="EMBL/GenBank/DDBJ databases">
        <title>Genome insight into feeding habits of ladybird beetles.</title>
        <authorList>
            <person name="Li H.-S."/>
            <person name="Huang Y.-H."/>
            <person name="Pang H."/>
        </authorList>
    </citation>
    <scope>NUCLEOTIDE SEQUENCE [LARGE SCALE GENOMIC DNA]</scope>
    <source>
        <strain evidence="1">SYSU_2023b</strain>
        <tissue evidence="1">Whole body</tissue>
    </source>
</reference>
<sequence>MVATILDPRFKSKYLNSNEADIAATELIFFLTESEVSMQSFRSTDNANVSSSSTTCVSQAHHIQQEKGSLWDVHDNTSSQTKTTESEDIIHFLKEKIQSYLSEPLLQRNADIYSY</sequence>
<accession>A0AAW1U723</accession>
<evidence type="ECO:0000313" key="1">
    <source>
        <dbReference type="EMBL" id="KAK9876459.1"/>
    </source>
</evidence>
<name>A0AAW1U723_9CUCU</name>
<comment type="caution">
    <text evidence="1">The sequence shown here is derived from an EMBL/GenBank/DDBJ whole genome shotgun (WGS) entry which is preliminary data.</text>
</comment>
<dbReference type="EMBL" id="JARQZJ010000036">
    <property type="protein sequence ID" value="KAK9876459.1"/>
    <property type="molecule type" value="Genomic_DNA"/>
</dbReference>
<gene>
    <name evidence="1" type="ORF">WA026_012773</name>
</gene>
<dbReference type="Proteomes" id="UP001431783">
    <property type="component" value="Unassembled WGS sequence"/>
</dbReference>
<dbReference type="AlphaFoldDB" id="A0AAW1U723"/>
<protein>
    <submittedName>
        <fullName evidence="1">Uncharacterized protein</fullName>
    </submittedName>
</protein>
<keyword evidence="2" id="KW-1185">Reference proteome</keyword>
<evidence type="ECO:0000313" key="2">
    <source>
        <dbReference type="Proteomes" id="UP001431783"/>
    </source>
</evidence>